<organism evidence="2 3">
    <name type="scientific">Synaphobranchus kaupii</name>
    <name type="common">Kaup's arrowtooth eel</name>
    <dbReference type="NCBI Taxonomy" id="118154"/>
    <lineage>
        <taxon>Eukaryota</taxon>
        <taxon>Metazoa</taxon>
        <taxon>Chordata</taxon>
        <taxon>Craniata</taxon>
        <taxon>Vertebrata</taxon>
        <taxon>Euteleostomi</taxon>
        <taxon>Actinopterygii</taxon>
        <taxon>Neopterygii</taxon>
        <taxon>Teleostei</taxon>
        <taxon>Anguilliformes</taxon>
        <taxon>Synaphobranchidae</taxon>
        <taxon>Synaphobranchus</taxon>
    </lineage>
</organism>
<dbReference type="AlphaFoldDB" id="A0A9Q1FM13"/>
<gene>
    <name evidence="2" type="ORF">SKAU_G00176440</name>
</gene>
<protein>
    <recommendedName>
        <fullName evidence="4">Secreted protein</fullName>
    </recommendedName>
</protein>
<evidence type="ECO:0000256" key="1">
    <source>
        <dbReference type="SAM" id="SignalP"/>
    </source>
</evidence>
<evidence type="ECO:0000313" key="3">
    <source>
        <dbReference type="Proteomes" id="UP001152622"/>
    </source>
</evidence>
<evidence type="ECO:0000313" key="2">
    <source>
        <dbReference type="EMBL" id="KAJ8361119.1"/>
    </source>
</evidence>
<evidence type="ECO:0008006" key="4">
    <source>
        <dbReference type="Google" id="ProtNLM"/>
    </source>
</evidence>
<feature type="chain" id="PRO_5040508871" description="Secreted protein" evidence="1">
    <location>
        <begin position="21"/>
        <end position="83"/>
    </location>
</feature>
<keyword evidence="1" id="KW-0732">Signal</keyword>
<accession>A0A9Q1FM13</accession>
<reference evidence="2" key="1">
    <citation type="journal article" date="2023" name="Science">
        <title>Genome structures resolve the early diversification of teleost fishes.</title>
        <authorList>
            <person name="Parey E."/>
            <person name="Louis A."/>
            <person name="Montfort J."/>
            <person name="Bouchez O."/>
            <person name="Roques C."/>
            <person name="Iampietro C."/>
            <person name="Lluch J."/>
            <person name="Castinel A."/>
            <person name="Donnadieu C."/>
            <person name="Desvignes T."/>
            <person name="Floi Bucao C."/>
            <person name="Jouanno E."/>
            <person name="Wen M."/>
            <person name="Mejri S."/>
            <person name="Dirks R."/>
            <person name="Jansen H."/>
            <person name="Henkel C."/>
            <person name="Chen W.J."/>
            <person name="Zahm M."/>
            <person name="Cabau C."/>
            <person name="Klopp C."/>
            <person name="Thompson A.W."/>
            <person name="Robinson-Rechavi M."/>
            <person name="Braasch I."/>
            <person name="Lecointre G."/>
            <person name="Bobe J."/>
            <person name="Postlethwait J.H."/>
            <person name="Berthelot C."/>
            <person name="Roest Crollius H."/>
            <person name="Guiguen Y."/>
        </authorList>
    </citation>
    <scope>NUCLEOTIDE SEQUENCE</scope>
    <source>
        <strain evidence="2">WJC10195</strain>
    </source>
</reference>
<sequence length="83" mass="9995">MHMCDLHMAIIFICNLKFWAFVLEYKVHEHCSLHYRVDLLKVYLYKIVKLLPANIVRGDQLTRCKEACVIIERSWIFHFRGLT</sequence>
<proteinExistence type="predicted"/>
<dbReference type="EMBL" id="JAINUF010000005">
    <property type="protein sequence ID" value="KAJ8361119.1"/>
    <property type="molecule type" value="Genomic_DNA"/>
</dbReference>
<comment type="caution">
    <text evidence="2">The sequence shown here is derived from an EMBL/GenBank/DDBJ whole genome shotgun (WGS) entry which is preliminary data.</text>
</comment>
<feature type="signal peptide" evidence="1">
    <location>
        <begin position="1"/>
        <end position="20"/>
    </location>
</feature>
<keyword evidence="3" id="KW-1185">Reference proteome</keyword>
<name>A0A9Q1FM13_SYNKA</name>
<dbReference type="Proteomes" id="UP001152622">
    <property type="component" value="Chromosome 5"/>
</dbReference>